<evidence type="ECO:0000313" key="2">
    <source>
        <dbReference type="EMBL" id="HJB97689.1"/>
    </source>
</evidence>
<sequence>MLKSIRNSLILSSLLYTALGVVLLVMPELSLGFACLLIGGAVLVYGVVRLVAYLRGGENADKLDLVLGILLILLGLCLLIWIRFLLALVPMVLGIYILVDSLGSIKRSLDMKALGFSRWWISCLVAVVLAVCGLVMIFNPFGTIEGLVMFIGLGFLVDGVTTLVNTILLERLQR</sequence>
<keyword evidence="1" id="KW-0812">Transmembrane</keyword>
<keyword evidence="1" id="KW-0472">Membrane</keyword>
<comment type="caution">
    <text evidence="2">The sequence shown here is derived from an EMBL/GenBank/DDBJ whole genome shotgun (WGS) entry which is preliminary data.</text>
</comment>
<reference evidence="2" key="2">
    <citation type="submission" date="2021-04" db="EMBL/GenBank/DDBJ databases">
        <authorList>
            <person name="Gilroy R."/>
        </authorList>
    </citation>
    <scope>NUCLEOTIDE SEQUENCE</scope>
    <source>
        <strain evidence="2">CHK185-1770</strain>
    </source>
</reference>
<organism evidence="2 3">
    <name type="scientific">Candidatus Acutalibacter pullicola</name>
    <dbReference type="NCBI Taxonomy" id="2838417"/>
    <lineage>
        <taxon>Bacteria</taxon>
        <taxon>Bacillati</taxon>
        <taxon>Bacillota</taxon>
        <taxon>Clostridia</taxon>
        <taxon>Eubacteriales</taxon>
        <taxon>Acutalibacteraceae</taxon>
        <taxon>Acutalibacter</taxon>
    </lineage>
</organism>
<accession>A0A9D2MUY2</accession>
<feature type="transmembrane region" description="Helical" evidence="1">
    <location>
        <begin position="117"/>
        <end position="141"/>
    </location>
</feature>
<feature type="transmembrane region" description="Helical" evidence="1">
    <location>
        <begin position="63"/>
        <end position="82"/>
    </location>
</feature>
<dbReference type="InterPro" id="IPR005325">
    <property type="entry name" value="DUF308_memb"/>
</dbReference>
<keyword evidence="1" id="KW-1133">Transmembrane helix</keyword>
<dbReference type="Proteomes" id="UP000826793">
    <property type="component" value="Unassembled WGS sequence"/>
</dbReference>
<evidence type="ECO:0000256" key="1">
    <source>
        <dbReference type="SAM" id="Phobius"/>
    </source>
</evidence>
<feature type="transmembrane region" description="Helical" evidence="1">
    <location>
        <begin position="31"/>
        <end position="51"/>
    </location>
</feature>
<feature type="transmembrane region" description="Helical" evidence="1">
    <location>
        <begin position="147"/>
        <end position="169"/>
    </location>
</feature>
<feature type="transmembrane region" description="Helical" evidence="1">
    <location>
        <begin position="88"/>
        <end position="105"/>
    </location>
</feature>
<feature type="transmembrane region" description="Helical" evidence="1">
    <location>
        <begin position="7"/>
        <end position="25"/>
    </location>
</feature>
<dbReference type="AlphaFoldDB" id="A0A9D2MUY2"/>
<dbReference type="Pfam" id="PF03729">
    <property type="entry name" value="DUF308"/>
    <property type="match status" value="2"/>
</dbReference>
<evidence type="ECO:0000313" key="3">
    <source>
        <dbReference type="Proteomes" id="UP000826793"/>
    </source>
</evidence>
<gene>
    <name evidence="2" type="ORF">H9710_03825</name>
</gene>
<protein>
    <submittedName>
        <fullName evidence="2">DUF308 domain-containing protein</fullName>
    </submittedName>
</protein>
<name>A0A9D2MUY2_9FIRM</name>
<dbReference type="EMBL" id="DWXG01000033">
    <property type="protein sequence ID" value="HJB97689.1"/>
    <property type="molecule type" value="Genomic_DNA"/>
</dbReference>
<reference evidence="2" key="1">
    <citation type="journal article" date="2021" name="PeerJ">
        <title>Extensive microbial diversity within the chicken gut microbiome revealed by metagenomics and culture.</title>
        <authorList>
            <person name="Gilroy R."/>
            <person name="Ravi A."/>
            <person name="Getino M."/>
            <person name="Pursley I."/>
            <person name="Horton D.L."/>
            <person name="Alikhan N.F."/>
            <person name="Baker D."/>
            <person name="Gharbi K."/>
            <person name="Hall N."/>
            <person name="Watson M."/>
            <person name="Adriaenssens E.M."/>
            <person name="Foster-Nyarko E."/>
            <person name="Jarju S."/>
            <person name="Secka A."/>
            <person name="Antonio M."/>
            <person name="Oren A."/>
            <person name="Chaudhuri R.R."/>
            <person name="La Ragione R."/>
            <person name="Hildebrand F."/>
            <person name="Pallen M.J."/>
        </authorList>
    </citation>
    <scope>NUCLEOTIDE SEQUENCE</scope>
    <source>
        <strain evidence="2">CHK185-1770</strain>
    </source>
</reference>
<proteinExistence type="predicted"/>